<dbReference type="OrthoDB" id="372890at2759"/>
<keyword evidence="2" id="KW-0732">Signal</keyword>
<keyword evidence="4" id="KW-1185">Reference proteome</keyword>
<feature type="compositionally biased region" description="Basic and acidic residues" evidence="1">
    <location>
        <begin position="161"/>
        <end position="184"/>
    </location>
</feature>
<feature type="signal peptide" evidence="2">
    <location>
        <begin position="1"/>
        <end position="23"/>
    </location>
</feature>
<feature type="region of interest" description="Disordered" evidence="1">
    <location>
        <begin position="414"/>
        <end position="493"/>
    </location>
</feature>
<feature type="region of interest" description="Disordered" evidence="1">
    <location>
        <begin position="567"/>
        <end position="685"/>
    </location>
</feature>
<feature type="region of interest" description="Disordered" evidence="1">
    <location>
        <begin position="506"/>
        <end position="533"/>
    </location>
</feature>
<evidence type="ECO:0000256" key="2">
    <source>
        <dbReference type="SAM" id="SignalP"/>
    </source>
</evidence>
<feature type="compositionally biased region" description="Basic and acidic residues" evidence="1">
    <location>
        <begin position="237"/>
        <end position="268"/>
    </location>
</feature>
<feature type="compositionally biased region" description="Acidic residues" evidence="1">
    <location>
        <begin position="215"/>
        <end position="236"/>
    </location>
</feature>
<reference evidence="3 4" key="1">
    <citation type="submission" date="2013-02" db="EMBL/GenBank/DDBJ databases">
        <title>The Genome Sequence of Plasmodium inui San Antonio 1.</title>
        <authorList>
            <consortium name="The Broad Institute Genome Sequencing Platform"/>
            <consortium name="The Broad Institute Genome Sequencing Center for Infectious Disease"/>
            <person name="Neafsey D."/>
            <person name="Cheeseman I."/>
            <person name="Volkman S."/>
            <person name="Adams J."/>
            <person name="Walker B."/>
            <person name="Young S.K."/>
            <person name="Zeng Q."/>
            <person name="Gargeya S."/>
            <person name="Fitzgerald M."/>
            <person name="Haas B."/>
            <person name="Abouelleil A."/>
            <person name="Alvarado L."/>
            <person name="Arachchi H.M."/>
            <person name="Berlin A.M."/>
            <person name="Chapman S.B."/>
            <person name="Dewar J."/>
            <person name="Goldberg J."/>
            <person name="Griggs A."/>
            <person name="Gujja S."/>
            <person name="Hansen M."/>
            <person name="Howarth C."/>
            <person name="Imamovic A."/>
            <person name="Larimer J."/>
            <person name="McCowan C."/>
            <person name="Murphy C."/>
            <person name="Neiman D."/>
            <person name="Pearson M."/>
            <person name="Priest M."/>
            <person name="Roberts A."/>
            <person name="Saif S."/>
            <person name="Shea T."/>
            <person name="Sisk P."/>
            <person name="Sykes S."/>
            <person name="Wortman J."/>
            <person name="Nusbaum C."/>
            <person name="Birren B."/>
        </authorList>
    </citation>
    <scope>NUCLEOTIDE SEQUENCE [LARGE SCALE GENOMIC DNA]</scope>
    <source>
        <strain evidence="3 4">San Antonio 1</strain>
    </source>
</reference>
<dbReference type="GeneID" id="20038355"/>
<feature type="chain" id="PRO_5004890120" description="Surface-related antigen SRA" evidence="2">
    <location>
        <begin position="24"/>
        <end position="910"/>
    </location>
</feature>
<feature type="compositionally biased region" description="Basic and acidic residues" evidence="1">
    <location>
        <begin position="197"/>
        <end position="214"/>
    </location>
</feature>
<dbReference type="Proteomes" id="UP000030640">
    <property type="component" value="Unassembled WGS sequence"/>
</dbReference>
<evidence type="ECO:0000313" key="4">
    <source>
        <dbReference type="Proteomes" id="UP000030640"/>
    </source>
</evidence>
<accession>W6ZZT9</accession>
<protein>
    <recommendedName>
        <fullName evidence="5">Surface-related antigen SRA</fullName>
    </recommendedName>
</protein>
<evidence type="ECO:0008006" key="5">
    <source>
        <dbReference type="Google" id="ProtNLM"/>
    </source>
</evidence>
<feature type="compositionally biased region" description="Basic and acidic residues" evidence="1">
    <location>
        <begin position="282"/>
        <end position="306"/>
    </location>
</feature>
<organism evidence="3 4">
    <name type="scientific">Plasmodium inui San Antonio 1</name>
    <dbReference type="NCBI Taxonomy" id="1237626"/>
    <lineage>
        <taxon>Eukaryota</taxon>
        <taxon>Sar</taxon>
        <taxon>Alveolata</taxon>
        <taxon>Apicomplexa</taxon>
        <taxon>Aconoidasida</taxon>
        <taxon>Haemosporida</taxon>
        <taxon>Plasmodiidae</taxon>
        <taxon>Plasmodium</taxon>
        <taxon>Plasmodium (Plasmodium)</taxon>
    </lineage>
</organism>
<feature type="compositionally biased region" description="Acidic residues" evidence="1">
    <location>
        <begin position="570"/>
        <end position="584"/>
    </location>
</feature>
<dbReference type="EMBL" id="KI965471">
    <property type="protein sequence ID" value="EUD66447.1"/>
    <property type="molecule type" value="Genomic_DNA"/>
</dbReference>
<dbReference type="VEuPathDB" id="PlasmoDB:C922_03081"/>
<feature type="compositionally biased region" description="Basic residues" evidence="1">
    <location>
        <begin position="588"/>
        <end position="603"/>
    </location>
</feature>
<feature type="compositionally biased region" description="Acidic residues" evidence="1">
    <location>
        <begin position="442"/>
        <end position="458"/>
    </location>
</feature>
<dbReference type="RefSeq" id="XP_008816895.1">
    <property type="nucleotide sequence ID" value="XM_008818673.1"/>
</dbReference>
<name>W6ZZT9_9APIC</name>
<gene>
    <name evidence="3" type="ORF">C922_03081</name>
</gene>
<feature type="compositionally biased region" description="Polar residues" evidence="1">
    <location>
        <begin position="269"/>
        <end position="279"/>
    </location>
</feature>
<feature type="compositionally biased region" description="Acidic residues" evidence="1">
    <location>
        <begin position="643"/>
        <end position="658"/>
    </location>
</feature>
<feature type="region of interest" description="Disordered" evidence="1">
    <location>
        <begin position="151"/>
        <end position="354"/>
    </location>
</feature>
<evidence type="ECO:0000313" key="3">
    <source>
        <dbReference type="EMBL" id="EUD66447.1"/>
    </source>
</evidence>
<feature type="compositionally biased region" description="Basic and acidic residues" evidence="1">
    <location>
        <begin position="506"/>
        <end position="520"/>
    </location>
</feature>
<sequence>MFCTIKKRAFTFIFLSYASFVYSDKTDSIGNALAGGLSGGLSGGLPGGLTGGLTSGLRSLSSHVAPAAAPVGTARGPNMHTCHAAGCKSYKNITPSDPEGCLYGFICKECKKTHAKNSNICFYSSLQGYENLYEAYLEDFTNNKPYDNFTVPVINSNKGEQNGKDASSDKETTSSDASGSDKKSSRSQGEEDDEEKGEPQHRDKGDKAGGSRYEEESDEEGEQEEEQEEEEDDDDTDAKGKRGENKGDNSSNEKNKGGDNSHAEDETKSFLQKGSNQVYSKVELHQLVKKGGREQPSESKPRKGKDAFPTSLETDVQLGINEGGYNRRTFEPPNRSTSAERSHPNDYSFAESKEEKEKIVYKRLKISLNKYEEYFKNKLNKCDVGKDGMATFYVKVLLQIVQDKNEIYVDVSRGRASSHMGPVSNGQKGNAGKKTNGRGESGEDEEDEEDADESDEDESMRASNARKGGGGDNYSSDAETGSDSEGGGSTGFAGVNKYAYVEVHGGEADRGEANRGEANRGEANLASAESQSFYQVKEDLDGDAMGNYYKTGNGFFKSIFRRVFRRRGDSDEDGGGENEDGDEESQGKKRRWWRSPWNRRRGNNKQLQGGDDDGNESEDISSSSQRTSGKKRRLFGRSSRDDQGDESSDDNEDFDDEESSGRSGAGKGKGHGNHNGKAKKGGRFAGIKSKTGNLFTKVKRKIMPIKQKIHMEAFFNSIIVKSCRNPLKWNGKMFQKKSLVEMTLKIPVKMKYIKKEPLHFFRSGYEVILTCSNCEEILFNSCVQVYCTKRASKSEQAVGHHSGHVAGGALGNAASGAAPAAAPTPGALAAGALAAGALATGASASGSVAAGSPYLYSENASDFAPLAMFDYNDQYFPGSVNSEEDDKSSEGHMYVSYSVILVTLMAVLFL</sequence>
<evidence type="ECO:0000256" key="1">
    <source>
        <dbReference type="SAM" id="MobiDB-lite"/>
    </source>
</evidence>
<proteinExistence type="predicted"/>
<feature type="compositionally biased region" description="Acidic residues" evidence="1">
    <location>
        <begin position="610"/>
        <end position="619"/>
    </location>
</feature>
<dbReference type="AlphaFoldDB" id="W6ZZT9"/>
<feature type="compositionally biased region" description="Basic residues" evidence="1">
    <location>
        <begin position="668"/>
        <end position="682"/>
    </location>
</feature>